<evidence type="ECO:0000313" key="3">
    <source>
        <dbReference type="EMBL" id="RIA85542.1"/>
    </source>
</evidence>
<dbReference type="STRING" id="658196.A0A397SIW1"/>
<comment type="caution">
    <text evidence="3">The sequence shown here is derived from an EMBL/GenBank/DDBJ whole genome shotgun (WGS) entry which is preliminary data.</text>
</comment>
<dbReference type="OrthoDB" id="2393189at2759"/>
<organism evidence="3 4">
    <name type="scientific">Glomus cerebriforme</name>
    <dbReference type="NCBI Taxonomy" id="658196"/>
    <lineage>
        <taxon>Eukaryota</taxon>
        <taxon>Fungi</taxon>
        <taxon>Fungi incertae sedis</taxon>
        <taxon>Mucoromycota</taxon>
        <taxon>Glomeromycotina</taxon>
        <taxon>Glomeromycetes</taxon>
        <taxon>Glomerales</taxon>
        <taxon>Glomeraceae</taxon>
        <taxon>Glomus</taxon>
    </lineage>
</organism>
<dbReference type="EMBL" id="QKYT01000419">
    <property type="protein sequence ID" value="RIA85542.1"/>
    <property type="molecule type" value="Genomic_DNA"/>
</dbReference>
<evidence type="ECO:0000256" key="1">
    <source>
        <dbReference type="SAM" id="Coils"/>
    </source>
</evidence>
<feature type="coiled-coil region" evidence="1">
    <location>
        <begin position="345"/>
        <end position="375"/>
    </location>
</feature>
<protein>
    <submittedName>
        <fullName evidence="3">Uncharacterized protein</fullName>
    </submittedName>
</protein>
<feature type="compositionally biased region" description="Polar residues" evidence="2">
    <location>
        <begin position="411"/>
        <end position="425"/>
    </location>
</feature>
<accession>A0A397SIW1</accession>
<name>A0A397SIW1_9GLOM</name>
<keyword evidence="4" id="KW-1185">Reference proteome</keyword>
<evidence type="ECO:0000313" key="4">
    <source>
        <dbReference type="Proteomes" id="UP000265703"/>
    </source>
</evidence>
<keyword evidence="1" id="KW-0175">Coiled coil</keyword>
<sequence length="425" mass="49909">MIKFNVKDEQFINGSEMEVDDGKNFGNSIITTCSLKAPTLELYSKNSLPLMPTKIVTPADAATMLDVLIPQYNNSTYMNHDKKINYKHHVHEDENQPRKKLKRSISFDHSQQKSSNQNIDVAKIMSNEQNDDNYMDFIMSDNSTEYWQSNNRNDIENEIAILSTQLYEMNQKYIKTIELKENDKNVESFSNQLLRCQSYENECHDKQMIFDSLNNQLEILKKQERDTLIEDLKFCLDTSIKVITELREKNTSQNLLKELREKNYIIDNLTQQILKEQIAQIEPLKKRIEETEDIQSQLIHKVQLDQKIKQFEYYLESLKNISENDSSNNKIKIVANSEKTVKIMRLEETNQLKEVEKLKQKMDEKEKELKLAKSKSYKYNSRKSASYKSRKISDGLQLTHMRNVTPKEESSIINRSTAAQRKSMK</sequence>
<evidence type="ECO:0000256" key="2">
    <source>
        <dbReference type="SAM" id="MobiDB-lite"/>
    </source>
</evidence>
<dbReference type="Proteomes" id="UP000265703">
    <property type="component" value="Unassembled WGS sequence"/>
</dbReference>
<gene>
    <name evidence="3" type="ORF">C1645_830624</name>
</gene>
<feature type="region of interest" description="Disordered" evidence="2">
    <location>
        <begin position="380"/>
        <end position="425"/>
    </location>
</feature>
<reference evidence="3 4" key="1">
    <citation type="submission" date="2018-06" db="EMBL/GenBank/DDBJ databases">
        <title>Comparative genomics reveals the genomic features of Rhizophagus irregularis, R. cerebriforme, R. diaphanum and Gigaspora rosea, and their symbiotic lifestyle signature.</title>
        <authorList>
            <person name="Morin E."/>
            <person name="San Clemente H."/>
            <person name="Chen E.C.H."/>
            <person name="De La Providencia I."/>
            <person name="Hainaut M."/>
            <person name="Kuo A."/>
            <person name="Kohler A."/>
            <person name="Murat C."/>
            <person name="Tang N."/>
            <person name="Roy S."/>
            <person name="Loubradou J."/>
            <person name="Henrissat B."/>
            <person name="Grigoriev I.V."/>
            <person name="Corradi N."/>
            <person name="Roux C."/>
            <person name="Martin F.M."/>
        </authorList>
    </citation>
    <scope>NUCLEOTIDE SEQUENCE [LARGE SCALE GENOMIC DNA]</scope>
    <source>
        <strain evidence="3 4">DAOM 227022</strain>
    </source>
</reference>
<dbReference type="AlphaFoldDB" id="A0A397SIW1"/>
<proteinExistence type="predicted"/>